<dbReference type="Gene3D" id="3.40.50.300">
    <property type="entry name" value="P-loop containing nucleotide triphosphate hydrolases"/>
    <property type="match status" value="1"/>
</dbReference>
<proteinExistence type="predicted"/>
<evidence type="ECO:0000256" key="2">
    <source>
        <dbReference type="ARBA" id="ARBA00022840"/>
    </source>
</evidence>
<dbReference type="FunFam" id="3.40.50.300:FF:000006">
    <property type="entry name" value="DNA-binding transcriptional regulator NtrC"/>
    <property type="match status" value="1"/>
</dbReference>
<dbReference type="InterPro" id="IPR002078">
    <property type="entry name" value="Sigma_54_int"/>
</dbReference>
<dbReference type="EMBL" id="VMNI01000001">
    <property type="protein sequence ID" value="TVO79761.1"/>
    <property type="molecule type" value="Genomic_DNA"/>
</dbReference>
<dbReference type="SUPFAM" id="SSF52540">
    <property type="entry name" value="P-loop containing nucleoside triphosphate hydrolases"/>
    <property type="match status" value="1"/>
</dbReference>
<dbReference type="Pfam" id="PF25601">
    <property type="entry name" value="AAA_lid_14"/>
    <property type="match status" value="1"/>
</dbReference>
<dbReference type="SMART" id="SM00382">
    <property type="entry name" value="AAA"/>
    <property type="match status" value="1"/>
</dbReference>
<dbReference type="AlphaFoldDB" id="A0A557SQR0"/>
<dbReference type="GO" id="GO:0005524">
    <property type="term" value="F:ATP binding"/>
    <property type="evidence" value="ECO:0007669"/>
    <property type="project" value="UniProtKB-KW"/>
</dbReference>
<dbReference type="PROSITE" id="PS00675">
    <property type="entry name" value="SIGMA54_INTERACT_1"/>
    <property type="match status" value="1"/>
</dbReference>
<dbReference type="Gene3D" id="1.10.10.60">
    <property type="entry name" value="Homeodomain-like"/>
    <property type="match status" value="1"/>
</dbReference>
<evidence type="ECO:0000313" key="5">
    <source>
        <dbReference type="Proteomes" id="UP000318349"/>
    </source>
</evidence>
<evidence type="ECO:0000313" key="4">
    <source>
        <dbReference type="EMBL" id="TVO79761.1"/>
    </source>
</evidence>
<dbReference type="Gene3D" id="1.10.8.60">
    <property type="match status" value="1"/>
</dbReference>
<dbReference type="PROSITE" id="PS00676">
    <property type="entry name" value="SIGMA54_INTERACT_2"/>
    <property type="match status" value="1"/>
</dbReference>
<reference evidence="4 5" key="1">
    <citation type="submission" date="2019-07" db="EMBL/GenBank/DDBJ databases">
        <title>The pathways for chlorine oxyanion respiration interact through the shared metabolite chlorate.</title>
        <authorList>
            <person name="Barnum T.P."/>
            <person name="Cheng Y."/>
            <person name="Hill K.A."/>
            <person name="Lucas L.N."/>
            <person name="Carlson H.K."/>
            <person name="Coates J.D."/>
        </authorList>
    </citation>
    <scope>NUCLEOTIDE SEQUENCE [LARGE SCALE GENOMIC DNA]</scope>
    <source>
        <strain evidence="4 5">SFB-1</strain>
    </source>
</reference>
<dbReference type="PANTHER" id="PTHR32071:SF77">
    <property type="entry name" value="TRANSCRIPTIONAL REGULATORY PROTEIN"/>
    <property type="match status" value="1"/>
</dbReference>
<evidence type="ECO:0000259" key="3">
    <source>
        <dbReference type="PROSITE" id="PS50045"/>
    </source>
</evidence>
<dbReference type="SUPFAM" id="SSF46689">
    <property type="entry name" value="Homeodomain-like"/>
    <property type="match status" value="1"/>
</dbReference>
<keyword evidence="1" id="KW-0547">Nucleotide-binding</keyword>
<organism evidence="4 5">
    <name type="scientific">Denitromonas halophila</name>
    <dbReference type="NCBI Taxonomy" id="1629404"/>
    <lineage>
        <taxon>Bacteria</taxon>
        <taxon>Pseudomonadati</taxon>
        <taxon>Pseudomonadota</taxon>
        <taxon>Betaproteobacteria</taxon>
        <taxon>Rhodocyclales</taxon>
        <taxon>Zoogloeaceae</taxon>
        <taxon>Denitromonas</taxon>
    </lineage>
</organism>
<dbReference type="InterPro" id="IPR058031">
    <property type="entry name" value="AAA_lid_NorR"/>
</dbReference>
<dbReference type="InterPro" id="IPR027417">
    <property type="entry name" value="P-loop_NTPase"/>
</dbReference>
<comment type="caution">
    <text evidence="4">The sequence shown here is derived from an EMBL/GenBank/DDBJ whole genome shotgun (WGS) entry which is preliminary data.</text>
</comment>
<dbReference type="InterPro" id="IPR003593">
    <property type="entry name" value="AAA+_ATPase"/>
</dbReference>
<dbReference type="InterPro" id="IPR025943">
    <property type="entry name" value="Sigma_54_int_dom_ATP-bd_2"/>
</dbReference>
<sequence>MRYTATPFKGWTHGKHVKRDTAYPLPADSDLEHAAFAPLALGDTTIATVVHRLQRAAKSNLPILLHGETGTGKELFARAIHAASARCNGPFVALNCASIPEGLIESELFGHRAGAFTGASTRGARGLIQQANGGTLFLDEIGDMPLAMQSRLLRVLAEKEVTPVGADTPIKTDFRIISATHRDLQERAARHAFREDLLFRLHGLAVTLPPLRTRTDIGELARRLLAAEQTVIGRRLTLEPCANRLIARLRWPGNVRQLRQVLTTAAWLSDAPGIRAIDIETALESGITDMMAGPANAGHDAPRHTVGNAAPEDARSLLLLSLRRNRWNVSSTAREFNTARTTIYRRMARFGIVQPNLLDS</sequence>
<dbReference type="InterPro" id="IPR025662">
    <property type="entry name" value="Sigma_54_int_dom_ATP-bd_1"/>
</dbReference>
<accession>A0A557SQR0</accession>
<feature type="domain" description="Sigma-54 factor interaction" evidence="3">
    <location>
        <begin position="39"/>
        <end position="267"/>
    </location>
</feature>
<dbReference type="PROSITE" id="PS50045">
    <property type="entry name" value="SIGMA54_INTERACT_4"/>
    <property type="match status" value="1"/>
</dbReference>
<dbReference type="CDD" id="cd00009">
    <property type="entry name" value="AAA"/>
    <property type="match status" value="1"/>
</dbReference>
<gene>
    <name evidence="4" type="ORF">FHP89_00690</name>
</gene>
<name>A0A557SQR0_9RHOO</name>
<keyword evidence="2" id="KW-0067">ATP-binding</keyword>
<protein>
    <submittedName>
        <fullName evidence="4">Sigma-54-dependent Fis family transcriptional regulator</fullName>
    </submittedName>
</protein>
<dbReference type="InterPro" id="IPR009057">
    <property type="entry name" value="Homeodomain-like_sf"/>
</dbReference>
<dbReference type="Proteomes" id="UP000318349">
    <property type="component" value="Unassembled WGS sequence"/>
</dbReference>
<dbReference type="PANTHER" id="PTHR32071">
    <property type="entry name" value="TRANSCRIPTIONAL REGULATORY PROTEIN"/>
    <property type="match status" value="1"/>
</dbReference>
<dbReference type="GO" id="GO:0006355">
    <property type="term" value="P:regulation of DNA-templated transcription"/>
    <property type="evidence" value="ECO:0007669"/>
    <property type="project" value="InterPro"/>
</dbReference>
<dbReference type="Pfam" id="PF00158">
    <property type="entry name" value="Sigma54_activat"/>
    <property type="match status" value="1"/>
</dbReference>
<evidence type="ECO:0000256" key="1">
    <source>
        <dbReference type="ARBA" id="ARBA00022741"/>
    </source>
</evidence>